<dbReference type="AlphaFoldDB" id="A0A4R1B3D7"/>
<name>A0A4R1B3D7_9BACT</name>
<feature type="chain" id="PRO_5020995490" description="Molecular chaperone" evidence="1">
    <location>
        <begin position="20"/>
        <end position="276"/>
    </location>
</feature>
<evidence type="ECO:0000256" key="1">
    <source>
        <dbReference type="SAM" id="SignalP"/>
    </source>
</evidence>
<dbReference type="EMBL" id="SJZI01000050">
    <property type="protein sequence ID" value="TCJ12602.1"/>
    <property type="molecule type" value="Genomic_DNA"/>
</dbReference>
<proteinExistence type="predicted"/>
<dbReference type="RefSeq" id="WP_131450359.1">
    <property type="nucleotide sequence ID" value="NZ_SJZI01000050.1"/>
</dbReference>
<organism evidence="2 3">
    <name type="scientific">Flaviaesturariibacter flavus</name>
    <dbReference type="NCBI Taxonomy" id="2502780"/>
    <lineage>
        <taxon>Bacteria</taxon>
        <taxon>Pseudomonadati</taxon>
        <taxon>Bacteroidota</taxon>
        <taxon>Chitinophagia</taxon>
        <taxon>Chitinophagales</taxon>
        <taxon>Chitinophagaceae</taxon>
        <taxon>Flaviaestuariibacter</taxon>
    </lineage>
</organism>
<reference evidence="2 3" key="1">
    <citation type="submission" date="2019-03" db="EMBL/GenBank/DDBJ databases">
        <authorList>
            <person name="Kim M.K.M."/>
        </authorList>
    </citation>
    <scope>NUCLEOTIDE SEQUENCE [LARGE SCALE GENOMIC DNA]</scope>
    <source>
        <strain evidence="2 3">17J68-12</strain>
    </source>
</reference>
<dbReference type="Proteomes" id="UP000295334">
    <property type="component" value="Unassembled WGS sequence"/>
</dbReference>
<keyword evidence="3" id="KW-1185">Reference proteome</keyword>
<accession>A0A4R1B3D7</accession>
<keyword evidence="1" id="KW-0732">Signal</keyword>
<sequence>MKPLTVLCLALLACLSGFGQRISVQPSTLDFRVAPGASQSQTISLSNFSDKKVAFQAYINDWLRDSTGAHQYFRADTLRRSCATWVQLSRNFIELEPGQSTQLVVQLQGPADSAEFRQMKWAMLFLHTVEEQDSATRRQKQLQATIKESFRIGVHIYQTPPALGLRKVKALALRPAADAPDVYELKMRNTGEMMVNCKAYINLTEVATGRQYKTELVDFPVFPEGVRKVRIKLPSDLPAGTYSALGVLDLGGDVPLEGIEKTIEVKPAVANGANGK</sequence>
<evidence type="ECO:0000313" key="2">
    <source>
        <dbReference type="EMBL" id="TCJ12602.1"/>
    </source>
</evidence>
<evidence type="ECO:0008006" key="4">
    <source>
        <dbReference type="Google" id="ProtNLM"/>
    </source>
</evidence>
<gene>
    <name evidence="2" type="ORF">EPD60_15145</name>
</gene>
<dbReference type="OrthoDB" id="1419910at2"/>
<comment type="caution">
    <text evidence="2">The sequence shown here is derived from an EMBL/GenBank/DDBJ whole genome shotgun (WGS) entry which is preliminary data.</text>
</comment>
<protein>
    <recommendedName>
        <fullName evidence="4">Molecular chaperone</fullName>
    </recommendedName>
</protein>
<feature type="signal peptide" evidence="1">
    <location>
        <begin position="1"/>
        <end position="19"/>
    </location>
</feature>
<evidence type="ECO:0000313" key="3">
    <source>
        <dbReference type="Proteomes" id="UP000295334"/>
    </source>
</evidence>